<dbReference type="Proteomes" id="UP001247805">
    <property type="component" value="Unassembled WGS sequence"/>
</dbReference>
<comment type="caution">
    <text evidence="3">The sequence shown here is derived from an EMBL/GenBank/DDBJ whole genome shotgun (WGS) entry which is preliminary data.</text>
</comment>
<dbReference type="SUPFAM" id="SSF51445">
    <property type="entry name" value="(Trans)glycosidases"/>
    <property type="match status" value="1"/>
</dbReference>
<dbReference type="Pfam" id="PF00703">
    <property type="entry name" value="Glyco_hydro_2"/>
    <property type="match status" value="1"/>
</dbReference>
<sequence length="209" mass="23718">MRVDHSLAPTGRWYTGSGIYRHVWLDVVDSVHVPEDGIFARTGIVDFSLNQAELLVDTEVNSLETATELTLIHRLRDTQGKVVASISRRFNTTKDVTKVFEDKLNISAVKLWSTDTPYLYQLETQIWHGDKQIDNKQTRVGIRTIDYNAKQGFLLNNQAIELEGMSLHHDAGPVGAAVPDDVWRRRLQQLKDMGMNALRPAHTIFPNIL</sequence>
<gene>
    <name evidence="3" type="ORF">RS130_09890</name>
</gene>
<dbReference type="EMBL" id="JAWDIO010000002">
    <property type="protein sequence ID" value="MDU0354204.1"/>
    <property type="molecule type" value="Genomic_DNA"/>
</dbReference>
<evidence type="ECO:0000259" key="2">
    <source>
        <dbReference type="Pfam" id="PF00703"/>
    </source>
</evidence>
<dbReference type="RefSeq" id="WP_316025820.1">
    <property type="nucleotide sequence ID" value="NZ_JAWDIO010000002.1"/>
</dbReference>
<comment type="similarity">
    <text evidence="1">Belongs to the glycosyl hydrolase 2 family.</text>
</comment>
<dbReference type="Gene3D" id="3.20.20.80">
    <property type="entry name" value="Glycosidases"/>
    <property type="match status" value="1"/>
</dbReference>
<name>A0ABU3SW27_9ALTE</name>
<dbReference type="InterPro" id="IPR006102">
    <property type="entry name" value="Ig-like_GH2"/>
</dbReference>
<evidence type="ECO:0000256" key="1">
    <source>
        <dbReference type="ARBA" id="ARBA00007401"/>
    </source>
</evidence>
<proteinExistence type="inferred from homology"/>
<feature type="domain" description="Glycoside hydrolase family 2 immunoglobulin-like beta-sandwich" evidence="2">
    <location>
        <begin position="47"/>
        <end position="143"/>
    </location>
</feature>
<dbReference type="InterPro" id="IPR013783">
    <property type="entry name" value="Ig-like_fold"/>
</dbReference>
<keyword evidence="4" id="KW-1185">Reference proteome</keyword>
<dbReference type="InterPro" id="IPR051913">
    <property type="entry name" value="GH2_Domain-Containing"/>
</dbReference>
<dbReference type="Gene3D" id="2.60.40.10">
    <property type="entry name" value="Immunoglobulins"/>
    <property type="match status" value="1"/>
</dbReference>
<evidence type="ECO:0000313" key="4">
    <source>
        <dbReference type="Proteomes" id="UP001247805"/>
    </source>
</evidence>
<organism evidence="3 4">
    <name type="scientific">Paraglaciecola aquimarina</name>
    <dbReference type="NCBI Taxonomy" id="1235557"/>
    <lineage>
        <taxon>Bacteria</taxon>
        <taxon>Pseudomonadati</taxon>
        <taxon>Pseudomonadota</taxon>
        <taxon>Gammaproteobacteria</taxon>
        <taxon>Alteromonadales</taxon>
        <taxon>Alteromonadaceae</taxon>
        <taxon>Paraglaciecola</taxon>
    </lineage>
</organism>
<dbReference type="PANTHER" id="PTHR42732:SF1">
    <property type="entry name" value="BETA-MANNOSIDASE"/>
    <property type="match status" value="1"/>
</dbReference>
<protein>
    <recommendedName>
        <fullName evidence="2">Glycoside hydrolase family 2 immunoglobulin-like beta-sandwich domain-containing protein</fullName>
    </recommendedName>
</protein>
<evidence type="ECO:0000313" key="3">
    <source>
        <dbReference type="EMBL" id="MDU0354204.1"/>
    </source>
</evidence>
<reference evidence="3 4" key="1">
    <citation type="submission" date="2023-10" db="EMBL/GenBank/DDBJ databases">
        <title>Glaciecola aquimarina strain GGW-M5 nov., isolated from a coastal seawater.</title>
        <authorList>
            <person name="Bayburt H."/>
            <person name="Kim J.M."/>
            <person name="Choi B.J."/>
            <person name="Jeon C.O."/>
        </authorList>
    </citation>
    <scope>NUCLEOTIDE SEQUENCE [LARGE SCALE GENOMIC DNA]</scope>
    <source>
        <strain evidence="3 4">KCTC 32108</strain>
    </source>
</reference>
<dbReference type="InterPro" id="IPR036156">
    <property type="entry name" value="Beta-gal/glucu_dom_sf"/>
</dbReference>
<dbReference type="SUPFAM" id="SSF49303">
    <property type="entry name" value="beta-Galactosidase/glucuronidase domain"/>
    <property type="match status" value="1"/>
</dbReference>
<accession>A0ABU3SW27</accession>
<dbReference type="PANTHER" id="PTHR42732">
    <property type="entry name" value="BETA-GALACTOSIDASE"/>
    <property type="match status" value="1"/>
</dbReference>
<dbReference type="InterPro" id="IPR017853">
    <property type="entry name" value="GH"/>
</dbReference>